<name>A0A0V1AL20_TRISP</name>
<gene>
    <name evidence="1" type="ORF">T01_13875</name>
</gene>
<sequence length="36" mass="4269">MRRLILREETERKVEGMSSFPWFLIPLVWCGDTSKG</sequence>
<dbReference type="Proteomes" id="UP000054776">
    <property type="component" value="Unassembled WGS sequence"/>
</dbReference>
<organism evidence="1 2">
    <name type="scientific">Trichinella spiralis</name>
    <name type="common">Trichina worm</name>
    <dbReference type="NCBI Taxonomy" id="6334"/>
    <lineage>
        <taxon>Eukaryota</taxon>
        <taxon>Metazoa</taxon>
        <taxon>Ecdysozoa</taxon>
        <taxon>Nematoda</taxon>
        <taxon>Enoplea</taxon>
        <taxon>Dorylaimia</taxon>
        <taxon>Trichinellida</taxon>
        <taxon>Trichinellidae</taxon>
        <taxon>Trichinella</taxon>
    </lineage>
</organism>
<accession>A0A0V1AL20</accession>
<proteinExistence type="predicted"/>
<reference evidence="1 2" key="1">
    <citation type="submission" date="2015-01" db="EMBL/GenBank/DDBJ databases">
        <title>Evolution of Trichinella species and genotypes.</title>
        <authorList>
            <person name="Korhonen P.K."/>
            <person name="Edoardo P."/>
            <person name="Giuseppe L.R."/>
            <person name="Gasser R.B."/>
        </authorList>
    </citation>
    <scope>NUCLEOTIDE SEQUENCE [LARGE SCALE GENOMIC DNA]</scope>
    <source>
        <strain evidence="1">ISS3</strain>
    </source>
</reference>
<dbReference type="AlphaFoldDB" id="A0A0V1AL20"/>
<evidence type="ECO:0000313" key="2">
    <source>
        <dbReference type="Proteomes" id="UP000054776"/>
    </source>
</evidence>
<evidence type="ECO:0000313" key="1">
    <source>
        <dbReference type="EMBL" id="KRY25460.1"/>
    </source>
</evidence>
<comment type="caution">
    <text evidence="1">The sequence shown here is derived from an EMBL/GenBank/DDBJ whole genome shotgun (WGS) entry which is preliminary data.</text>
</comment>
<protein>
    <submittedName>
        <fullName evidence="1">Uncharacterized protein</fullName>
    </submittedName>
</protein>
<keyword evidence="2" id="KW-1185">Reference proteome</keyword>
<dbReference type="EMBL" id="JYDH01000946">
    <property type="protein sequence ID" value="KRY25460.1"/>
    <property type="molecule type" value="Genomic_DNA"/>
</dbReference>
<dbReference type="InParanoid" id="A0A0V1AL20"/>